<accession>A0A917ZGL0</accession>
<feature type="transmembrane region" description="Helical" evidence="1">
    <location>
        <begin position="132"/>
        <end position="152"/>
    </location>
</feature>
<name>A0A917ZGL0_9ACTN</name>
<dbReference type="EMBL" id="BMMS01000002">
    <property type="protein sequence ID" value="GGO81724.1"/>
    <property type="molecule type" value="Genomic_DNA"/>
</dbReference>
<dbReference type="AlphaFoldDB" id="A0A917ZGL0"/>
<evidence type="ECO:0008006" key="4">
    <source>
        <dbReference type="Google" id="ProtNLM"/>
    </source>
</evidence>
<keyword evidence="1" id="KW-1133">Transmembrane helix</keyword>
<feature type="transmembrane region" description="Helical" evidence="1">
    <location>
        <begin position="12"/>
        <end position="30"/>
    </location>
</feature>
<keyword evidence="3" id="KW-1185">Reference proteome</keyword>
<comment type="caution">
    <text evidence="2">The sequence shown here is derived from an EMBL/GenBank/DDBJ whole genome shotgun (WGS) entry which is preliminary data.</text>
</comment>
<reference evidence="2" key="2">
    <citation type="submission" date="2020-09" db="EMBL/GenBank/DDBJ databases">
        <authorList>
            <person name="Sun Q."/>
            <person name="Zhou Y."/>
        </authorList>
    </citation>
    <scope>NUCLEOTIDE SEQUENCE</scope>
    <source>
        <strain evidence="2">CGMCC 4.7201</strain>
    </source>
</reference>
<evidence type="ECO:0000256" key="1">
    <source>
        <dbReference type="SAM" id="Phobius"/>
    </source>
</evidence>
<gene>
    <name evidence="2" type="ORF">GCM10012280_06670</name>
</gene>
<keyword evidence="1" id="KW-0472">Membrane</keyword>
<dbReference type="RefSeq" id="WP_189129945.1">
    <property type="nucleotide sequence ID" value="NZ_BMMS01000002.1"/>
</dbReference>
<feature type="transmembrane region" description="Helical" evidence="1">
    <location>
        <begin position="62"/>
        <end position="80"/>
    </location>
</feature>
<feature type="transmembrane region" description="Helical" evidence="1">
    <location>
        <begin position="36"/>
        <end position="55"/>
    </location>
</feature>
<evidence type="ECO:0000313" key="2">
    <source>
        <dbReference type="EMBL" id="GGO81724.1"/>
    </source>
</evidence>
<keyword evidence="1" id="KW-0812">Transmembrane</keyword>
<evidence type="ECO:0000313" key="3">
    <source>
        <dbReference type="Proteomes" id="UP000641932"/>
    </source>
</evidence>
<dbReference type="Proteomes" id="UP000641932">
    <property type="component" value="Unassembled WGS sequence"/>
</dbReference>
<proteinExistence type="predicted"/>
<reference evidence="2" key="1">
    <citation type="journal article" date="2014" name="Int. J. Syst. Evol. Microbiol.">
        <title>Complete genome sequence of Corynebacterium casei LMG S-19264T (=DSM 44701T), isolated from a smear-ripened cheese.</title>
        <authorList>
            <consortium name="US DOE Joint Genome Institute (JGI-PGF)"/>
            <person name="Walter F."/>
            <person name="Albersmeier A."/>
            <person name="Kalinowski J."/>
            <person name="Ruckert C."/>
        </authorList>
    </citation>
    <scope>NUCLEOTIDE SEQUENCE</scope>
    <source>
        <strain evidence="2">CGMCC 4.7201</strain>
    </source>
</reference>
<organism evidence="2 3">
    <name type="scientific">Wenjunlia tyrosinilytica</name>
    <dbReference type="NCBI Taxonomy" id="1544741"/>
    <lineage>
        <taxon>Bacteria</taxon>
        <taxon>Bacillati</taxon>
        <taxon>Actinomycetota</taxon>
        <taxon>Actinomycetes</taxon>
        <taxon>Kitasatosporales</taxon>
        <taxon>Streptomycetaceae</taxon>
        <taxon>Wenjunlia</taxon>
    </lineage>
</organism>
<sequence length="221" mass="22699">MDGTTTQLRLARAALFTALCVTLSATSHIWLSRSPLPLATLGLAGAGVFAAAFGLAGRERGLWQIAAVLIPFELAVDFLFTKGQDTCYGASGGPVAGSFRSMAGVLLCSSGDAAGAAPGVGRGAVELPSGFVSPWLLLAAHVLVGLMAAWWLRQGERAAFGLLRTLAAYATAPLRLVLAVLAPAERPSPVHPHRADGPSPVEAAVRLCIGRRGPPMAAPAR</sequence>
<protein>
    <recommendedName>
        <fullName evidence="4">Integral membrane protein</fullName>
    </recommendedName>
</protein>